<dbReference type="PANTHER" id="PTHR30535:SF34">
    <property type="entry name" value="MOLYBDATE-BINDING PROTEIN MOLA"/>
    <property type="match status" value="1"/>
</dbReference>
<dbReference type="PROSITE" id="PS51257">
    <property type="entry name" value="PROKAR_LIPOPROTEIN"/>
    <property type="match status" value="1"/>
</dbReference>
<reference evidence="5" key="2">
    <citation type="submission" date="2023-07" db="EMBL/GenBank/DDBJ databases">
        <authorList>
            <person name="Bai X.-H."/>
            <person name="Wang H.-H."/>
            <person name="Wang J."/>
            <person name="Ma M.-Y."/>
            <person name="Hu H.-H."/>
            <person name="Song Z.-L."/>
            <person name="Ma H.-G."/>
            <person name="Fan Y."/>
            <person name="Du C.-Y."/>
            <person name="Xu J.-C."/>
        </authorList>
    </citation>
    <scope>NUCLEOTIDE SEQUENCE</scope>
    <source>
        <strain evidence="5">CZ1</strain>
    </source>
</reference>
<protein>
    <submittedName>
        <fullName evidence="5">ABC transporter substrate-binding protein</fullName>
    </submittedName>
</protein>
<keyword evidence="2 3" id="KW-0732">Signal</keyword>
<name>A0AA97AWK6_LEPBY</name>
<feature type="domain" description="Fe/B12 periplasmic-binding" evidence="4">
    <location>
        <begin position="39"/>
        <end position="287"/>
    </location>
</feature>
<reference evidence="5" key="1">
    <citation type="journal article" date="2023" name="Plants (Basel)">
        <title>Genomic Analysis of Leptolyngbya boryana CZ1 Reveals Efficient Carbon Fixation Modules.</title>
        <authorList>
            <person name="Bai X."/>
            <person name="Wang H."/>
            <person name="Cheng W."/>
            <person name="Wang J."/>
            <person name="Ma M."/>
            <person name="Hu H."/>
            <person name="Song Z."/>
            <person name="Ma H."/>
            <person name="Fan Y."/>
            <person name="Du C."/>
            <person name="Xu J."/>
        </authorList>
    </citation>
    <scope>NUCLEOTIDE SEQUENCE</scope>
    <source>
        <strain evidence="5">CZ1</strain>
    </source>
</reference>
<dbReference type="AlphaFoldDB" id="A0AA97AWK6"/>
<dbReference type="InterPro" id="IPR054828">
    <property type="entry name" value="Vit_B12_bind_prot"/>
</dbReference>
<evidence type="ECO:0000259" key="4">
    <source>
        <dbReference type="PROSITE" id="PS50983"/>
    </source>
</evidence>
<proteinExistence type="inferred from homology"/>
<dbReference type="Pfam" id="PF01497">
    <property type="entry name" value="Peripla_BP_2"/>
    <property type="match status" value="1"/>
</dbReference>
<feature type="signal peptide" evidence="3">
    <location>
        <begin position="1"/>
        <end position="19"/>
    </location>
</feature>
<evidence type="ECO:0000256" key="3">
    <source>
        <dbReference type="SAM" id="SignalP"/>
    </source>
</evidence>
<gene>
    <name evidence="5" type="ORF">Q2T42_01120</name>
</gene>
<evidence type="ECO:0000256" key="1">
    <source>
        <dbReference type="ARBA" id="ARBA00008814"/>
    </source>
</evidence>
<evidence type="ECO:0000313" key="5">
    <source>
        <dbReference type="EMBL" id="WNZ46436.1"/>
    </source>
</evidence>
<dbReference type="PANTHER" id="PTHR30535">
    <property type="entry name" value="VITAMIN B12-BINDING PROTEIN"/>
    <property type="match status" value="1"/>
</dbReference>
<dbReference type="Gene3D" id="3.40.50.1980">
    <property type="entry name" value="Nitrogenase molybdenum iron protein domain"/>
    <property type="match status" value="2"/>
</dbReference>
<dbReference type="PROSITE" id="PS50983">
    <property type="entry name" value="FE_B12_PBP"/>
    <property type="match status" value="1"/>
</dbReference>
<evidence type="ECO:0000256" key="2">
    <source>
        <dbReference type="ARBA" id="ARBA00022729"/>
    </source>
</evidence>
<sequence length="287" mass="31281">MKFTPLLLVLLLAACQAPAPPVSQAPTSQTQPEIKTASKVVALTSLSADIVNRLDKTKLVAISGSRLVNQNPDFAQLPRVSEGRTPPNLEKIVALKPDLVIGAKGFHDQALAKLQESGIQTLATEVNSWRSLSELTRTIATALNANPDPLIQSYQALLEPKPAQTSSVLVLASRQPILSPNKSSWAGDLLNQFAVKNVTAELQGSSEFNGYVTLSPEKLLQINPEKIILIDTGEGEINQLKSQSFWSQLKAVQQQQVYTMDYFGLVNPGSIREIEEACKKLKETVFR</sequence>
<dbReference type="InterPro" id="IPR002491">
    <property type="entry name" value="ABC_transptr_periplasmic_BD"/>
</dbReference>
<accession>A0AA97AWK6</accession>
<comment type="similarity">
    <text evidence="1">Belongs to the bacterial solute-binding protein 8 family.</text>
</comment>
<organism evidence="5">
    <name type="scientific">Leptolyngbya boryana CZ1</name>
    <dbReference type="NCBI Taxonomy" id="3060204"/>
    <lineage>
        <taxon>Bacteria</taxon>
        <taxon>Bacillati</taxon>
        <taxon>Cyanobacteriota</taxon>
        <taxon>Cyanophyceae</taxon>
        <taxon>Leptolyngbyales</taxon>
        <taxon>Leptolyngbyaceae</taxon>
        <taxon>Leptolyngbya group</taxon>
        <taxon>Leptolyngbya</taxon>
    </lineage>
</organism>
<dbReference type="RefSeq" id="WP_287454210.1">
    <property type="nucleotide sequence ID" value="NZ_CP130144.1"/>
</dbReference>
<dbReference type="EMBL" id="CP130144">
    <property type="protein sequence ID" value="WNZ46436.1"/>
    <property type="molecule type" value="Genomic_DNA"/>
</dbReference>
<feature type="chain" id="PRO_5041735855" evidence="3">
    <location>
        <begin position="20"/>
        <end position="287"/>
    </location>
</feature>
<dbReference type="InterPro" id="IPR050902">
    <property type="entry name" value="ABC_Transporter_SBP"/>
</dbReference>
<dbReference type="NCBIfam" id="NF038402">
    <property type="entry name" value="TroA_like"/>
    <property type="match status" value="1"/>
</dbReference>
<dbReference type="SUPFAM" id="SSF53807">
    <property type="entry name" value="Helical backbone' metal receptor"/>
    <property type="match status" value="1"/>
</dbReference>